<evidence type="ECO:0000313" key="4">
    <source>
        <dbReference type="Proteomes" id="UP000765509"/>
    </source>
</evidence>
<evidence type="ECO:0000259" key="2">
    <source>
        <dbReference type="PROSITE" id="PS50994"/>
    </source>
</evidence>
<evidence type="ECO:0000256" key="1">
    <source>
        <dbReference type="ARBA" id="ARBA00022884"/>
    </source>
</evidence>
<dbReference type="GO" id="GO:0015074">
    <property type="term" value="P:DNA integration"/>
    <property type="evidence" value="ECO:0007669"/>
    <property type="project" value="InterPro"/>
</dbReference>
<dbReference type="InterPro" id="IPR001584">
    <property type="entry name" value="Integrase_cat-core"/>
</dbReference>
<dbReference type="Proteomes" id="UP000765509">
    <property type="component" value="Unassembled WGS sequence"/>
</dbReference>
<keyword evidence="1" id="KW-0694">RNA-binding</keyword>
<feature type="domain" description="Integrase catalytic" evidence="2">
    <location>
        <begin position="18"/>
        <end position="145"/>
    </location>
</feature>
<organism evidence="3 4">
    <name type="scientific">Austropuccinia psidii MF-1</name>
    <dbReference type="NCBI Taxonomy" id="1389203"/>
    <lineage>
        <taxon>Eukaryota</taxon>
        <taxon>Fungi</taxon>
        <taxon>Dikarya</taxon>
        <taxon>Basidiomycota</taxon>
        <taxon>Pucciniomycotina</taxon>
        <taxon>Pucciniomycetes</taxon>
        <taxon>Pucciniales</taxon>
        <taxon>Sphaerophragmiaceae</taxon>
        <taxon>Austropuccinia</taxon>
    </lineage>
</organism>
<evidence type="ECO:0000313" key="3">
    <source>
        <dbReference type="EMBL" id="MBW0496350.1"/>
    </source>
</evidence>
<comment type="caution">
    <text evidence="3">The sequence shown here is derived from an EMBL/GenBank/DDBJ whole genome shotgun (WGS) entry which is preliminary data.</text>
</comment>
<dbReference type="InterPro" id="IPR050951">
    <property type="entry name" value="Retrovirus_Pol_polyprotein"/>
</dbReference>
<dbReference type="GO" id="GO:0003723">
    <property type="term" value="F:RNA binding"/>
    <property type="evidence" value="ECO:0007669"/>
    <property type="project" value="UniProtKB-KW"/>
</dbReference>
<accession>A0A9Q3D5U5</accession>
<dbReference type="InterPro" id="IPR036397">
    <property type="entry name" value="RNaseH_sf"/>
</dbReference>
<dbReference type="PANTHER" id="PTHR37984">
    <property type="entry name" value="PROTEIN CBG26694"/>
    <property type="match status" value="1"/>
</dbReference>
<dbReference type="InterPro" id="IPR012337">
    <property type="entry name" value="RNaseH-like_sf"/>
</dbReference>
<reference evidence="3" key="1">
    <citation type="submission" date="2021-03" db="EMBL/GenBank/DDBJ databases">
        <title>Draft genome sequence of rust myrtle Austropuccinia psidii MF-1, a brazilian biotype.</title>
        <authorList>
            <person name="Quecine M.C."/>
            <person name="Pachon D.M.R."/>
            <person name="Bonatelli M.L."/>
            <person name="Correr F.H."/>
            <person name="Franceschini L.M."/>
            <person name="Leite T.F."/>
            <person name="Margarido G.R.A."/>
            <person name="Almeida C.A."/>
            <person name="Ferrarezi J.A."/>
            <person name="Labate C.A."/>
        </authorList>
    </citation>
    <scope>NUCLEOTIDE SEQUENCE</scope>
    <source>
        <strain evidence="3">MF-1</strain>
    </source>
</reference>
<dbReference type="OrthoDB" id="3240190at2759"/>
<protein>
    <recommendedName>
        <fullName evidence="2">Integrase catalytic domain-containing protein</fullName>
    </recommendedName>
</protein>
<proteinExistence type="predicted"/>
<dbReference type="EMBL" id="AVOT02013572">
    <property type="protein sequence ID" value="MBW0496350.1"/>
    <property type="molecule type" value="Genomic_DNA"/>
</dbReference>
<dbReference type="AlphaFoldDB" id="A0A9Q3D5U5"/>
<dbReference type="Gene3D" id="3.30.420.10">
    <property type="entry name" value="Ribonuclease H-like superfamily/Ribonuclease H"/>
    <property type="match status" value="1"/>
</dbReference>
<name>A0A9Q3D5U5_9BASI</name>
<dbReference type="GO" id="GO:0005634">
    <property type="term" value="C:nucleus"/>
    <property type="evidence" value="ECO:0007669"/>
    <property type="project" value="UniProtKB-ARBA"/>
</dbReference>
<dbReference type="PANTHER" id="PTHR37984:SF5">
    <property type="entry name" value="PROTEIN NYNRIN-LIKE"/>
    <property type="match status" value="1"/>
</dbReference>
<sequence length="145" mass="16472">MEKKNNGKRYELLQHIEELKHPCEIINMNGVTGLVPGGRKNYNSSLVIVDRLGKSVRCLPSNKEETAMDTELLFWNILIATCGVSKIIIGDKDPKFTSEAWTKVYFIPGTKLEFSTAYHSQTDGLAEMMIQTMEDITSRFCDYVM</sequence>
<dbReference type="PROSITE" id="PS50994">
    <property type="entry name" value="INTEGRASE"/>
    <property type="match status" value="1"/>
</dbReference>
<dbReference type="SUPFAM" id="SSF53098">
    <property type="entry name" value="Ribonuclease H-like"/>
    <property type="match status" value="1"/>
</dbReference>
<gene>
    <name evidence="3" type="ORF">O181_036065</name>
</gene>
<keyword evidence="4" id="KW-1185">Reference proteome</keyword>